<evidence type="ECO:0008006" key="3">
    <source>
        <dbReference type="Google" id="ProtNLM"/>
    </source>
</evidence>
<name>A0A7N2RE27_QUELO</name>
<organism evidence="1 2">
    <name type="scientific">Quercus lobata</name>
    <name type="common">Valley oak</name>
    <dbReference type="NCBI Taxonomy" id="97700"/>
    <lineage>
        <taxon>Eukaryota</taxon>
        <taxon>Viridiplantae</taxon>
        <taxon>Streptophyta</taxon>
        <taxon>Embryophyta</taxon>
        <taxon>Tracheophyta</taxon>
        <taxon>Spermatophyta</taxon>
        <taxon>Magnoliopsida</taxon>
        <taxon>eudicotyledons</taxon>
        <taxon>Gunneridae</taxon>
        <taxon>Pentapetalae</taxon>
        <taxon>rosids</taxon>
        <taxon>fabids</taxon>
        <taxon>Fagales</taxon>
        <taxon>Fagaceae</taxon>
        <taxon>Quercus</taxon>
    </lineage>
</organism>
<dbReference type="EMBL" id="LRBV02000011">
    <property type="status" value="NOT_ANNOTATED_CDS"/>
    <property type="molecule type" value="Genomic_DNA"/>
</dbReference>
<dbReference type="Proteomes" id="UP000594261">
    <property type="component" value="Chromosome 11"/>
</dbReference>
<dbReference type="EnsemblPlants" id="QL11p055781:mrna">
    <property type="protein sequence ID" value="QL11p055781:mrna"/>
    <property type="gene ID" value="QL11p055781"/>
</dbReference>
<dbReference type="Gramene" id="QL11p055781:mrna">
    <property type="protein sequence ID" value="QL11p055781:mrna"/>
    <property type="gene ID" value="QL11p055781"/>
</dbReference>
<dbReference type="InParanoid" id="A0A7N2RE27"/>
<evidence type="ECO:0000313" key="1">
    <source>
        <dbReference type="EnsemblPlants" id="QL11p055781:mrna"/>
    </source>
</evidence>
<reference evidence="1" key="2">
    <citation type="submission" date="2021-01" db="UniProtKB">
        <authorList>
            <consortium name="EnsemblPlants"/>
        </authorList>
    </citation>
    <scope>IDENTIFICATION</scope>
</reference>
<proteinExistence type="predicted"/>
<accession>A0A7N2RE27</accession>
<reference evidence="1 2" key="1">
    <citation type="journal article" date="2016" name="G3 (Bethesda)">
        <title>First Draft Assembly and Annotation of the Genome of a California Endemic Oak Quercus lobata Nee (Fagaceae).</title>
        <authorList>
            <person name="Sork V.L."/>
            <person name="Fitz-Gibbon S.T."/>
            <person name="Puiu D."/>
            <person name="Crepeau M."/>
            <person name="Gugger P.F."/>
            <person name="Sherman R."/>
            <person name="Stevens K."/>
            <person name="Langley C.H."/>
            <person name="Pellegrini M."/>
            <person name="Salzberg S.L."/>
        </authorList>
    </citation>
    <scope>NUCLEOTIDE SEQUENCE [LARGE SCALE GENOMIC DNA]</scope>
    <source>
        <strain evidence="1 2">cv. SW786</strain>
    </source>
</reference>
<evidence type="ECO:0000313" key="2">
    <source>
        <dbReference type="Proteomes" id="UP000594261"/>
    </source>
</evidence>
<sequence length="117" mass="13159">MALDHLCHPKNQGGLGFMHLRDFNQALLSKAVWRFLVDKDSLCVQKPPRNAKWTRPEYGPIKVNCDSAIGENNSYIAIVARDWRGALVFALSKRVETNVPVQVEAEAINWATQLAVE</sequence>
<keyword evidence="2" id="KW-1185">Reference proteome</keyword>
<protein>
    <recommendedName>
        <fullName evidence="3">RNase H type-1 domain-containing protein</fullName>
    </recommendedName>
</protein>
<dbReference type="AlphaFoldDB" id="A0A7N2RE27"/>